<accession>A0A5C4V6Z9</accession>
<gene>
    <name evidence="2" type="ORF">FH715_09200</name>
</gene>
<feature type="transmembrane region" description="Helical" evidence="1">
    <location>
        <begin position="404"/>
        <end position="424"/>
    </location>
</feature>
<feature type="transmembrane region" description="Helical" evidence="1">
    <location>
        <begin position="379"/>
        <end position="398"/>
    </location>
</feature>
<keyword evidence="1" id="KW-0472">Membrane</keyword>
<dbReference type="Proteomes" id="UP000311713">
    <property type="component" value="Unassembled WGS sequence"/>
</dbReference>
<keyword evidence="1" id="KW-0812">Transmembrane</keyword>
<evidence type="ECO:0000313" key="3">
    <source>
        <dbReference type="Proteomes" id="UP000311713"/>
    </source>
</evidence>
<organism evidence="2 3">
    <name type="scientific">Streptomyces sedi</name>
    <dbReference type="NCBI Taxonomy" id="555059"/>
    <lineage>
        <taxon>Bacteria</taxon>
        <taxon>Bacillati</taxon>
        <taxon>Actinomycetota</taxon>
        <taxon>Actinomycetes</taxon>
        <taxon>Kitasatosporales</taxon>
        <taxon>Streptomycetaceae</taxon>
        <taxon>Streptomyces</taxon>
    </lineage>
</organism>
<keyword evidence="3" id="KW-1185">Reference proteome</keyword>
<name>A0A5C4V6Z9_9ACTN</name>
<evidence type="ECO:0000313" key="2">
    <source>
        <dbReference type="EMBL" id="TNM31710.1"/>
    </source>
</evidence>
<dbReference type="RefSeq" id="WP_139642749.1">
    <property type="nucleotide sequence ID" value="NZ_BAAAZS010000052.1"/>
</dbReference>
<dbReference type="OrthoDB" id="4222977at2"/>
<dbReference type="AlphaFoldDB" id="A0A5C4V6Z9"/>
<evidence type="ECO:0000256" key="1">
    <source>
        <dbReference type="SAM" id="Phobius"/>
    </source>
</evidence>
<dbReference type="EMBL" id="VDGT01000005">
    <property type="protein sequence ID" value="TNM31710.1"/>
    <property type="molecule type" value="Genomic_DNA"/>
</dbReference>
<keyword evidence="1" id="KW-1133">Transmembrane helix</keyword>
<protein>
    <submittedName>
        <fullName evidence="2">Uncharacterized protein</fullName>
    </submittedName>
</protein>
<sequence length="447" mass="48390">MDEQRDRGGELVRFTELAGNRLYRNNAFAVTGLPADAAGRSVRQQRQRLEARLAVQKSWPGDPASPLTVEYRVEEVRVAFDQFQDARRRLVDELLWRWGDADLGCDCPGDLHAAHDAAVVAHAEALDGATAATGLTATRARELWRAAADGWAATLAHPSFATHVGHRVDALAEDRRLAALTADDFVDKLPALLVSPLNELVGFLETRAELAAICAHFSRHEIFAPLVAEGFERLVDEGSRAINATLRAAEEDRREGRFSDALDKLREQVKPAYEELEPYWPFVSEWRREELSHLVAVGMNNLAVALLEHHRYQRASSQRSSRLIELAETALRVTPSDQGGTIAENLRVIRQLHGHAARRHAPLADAPGAAGAAPGQDTLWGCLAFLVVLLGIIGVIVAGVGSGFVPALLTGLGTLTALGLIGTFSEAGRARREAAKRQSAGHGGGNG</sequence>
<comment type="caution">
    <text evidence="2">The sequence shown here is derived from an EMBL/GenBank/DDBJ whole genome shotgun (WGS) entry which is preliminary data.</text>
</comment>
<reference evidence="2 3" key="1">
    <citation type="submission" date="2019-06" db="EMBL/GenBank/DDBJ databases">
        <title>Draft genome of Streptomyces sedi sp. JCM16909.</title>
        <authorList>
            <person name="Klykleung N."/>
            <person name="Tanasupawat S."/>
            <person name="Kudo T."/>
            <person name="Yuki M."/>
            <person name="Ohkuma M."/>
        </authorList>
    </citation>
    <scope>NUCLEOTIDE SEQUENCE [LARGE SCALE GENOMIC DNA]</scope>
    <source>
        <strain evidence="2 3">JCM 16909</strain>
    </source>
</reference>
<proteinExistence type="predicted"/>